<feature type="coiled-coil region" evidence="8">
    <location>
        <begin position="40"/>
        <end position="74"/>
    </location>
</feature>
<dbReference type="PANTHER" id="PTHR21368">
    <property type="entry name" value="50S RIBOSOMAL PROTEIN L9"/>
    <property type="match status" value="1"/>
</dbReference>
<name>A0A9W6GIM8_9FUSO</name>
<dbReference type="Pfam" id="PF01281">
    <property type="entry name" value="Ribosomal_L9_N"/>
    <property type="match status" value="1"/>
</dbReference>
<keyword evidence="5 7" id="KW-0687">Ribonucleoprotein</keyword>
<dbReference type="Pfam" id="PF03948">
    <property type="entry name" value="Ribosomal_L9_C"/>
    <property type="match status" value="1"/>
</dbReference>
<dbReference type="SUPFAM" id="SSF55653">
    <property type="entry name" value="Ribosomal protein L9 C-domain"/>
    <property type="match status" value="1"/>
</dbReference>
<sequence>MAKVKVILTQDVAGQGRKGEIVNVSEGYAKNFILKLNKGIIATDEELKKLDKKKQKAEAKKEEERVKAVALKEEIEKKTLTMDVKAGANGKIFGSVTTKEISAALEKEFGYKIDKKKIEANIKTTGEHKVTLKLHTDVKAELKLIAKG</sequence>
<proteinExistence type="inferred from homology"/>
<evidence type="ECO:0000259" key="10">
    <source>
        <dbReference type="Pfam" id="PF03948"/>
    </source>
</evidence>
<dbReference type="GO" id="GO:0005840">
    <property type="term" value="C:ribosome"/>
    <property type="evidence" value="ECO:0007669"/>
    <property type="project" value="UniProtKB-KW"/>
</dbReference>
<evidence type="ECO:0000313" key="12">
    <source>
        <dbReference type="Proteomes" id="UP001144471"/>
    </source>
</evidence>
<keyword evidence="3 7" id="KW-0694">RNA-binding</keyword>
<feature type="domain" description="Ribosomal protein L9" evidence="9">
    <location>
        <begin position="4"/>
        <end position="50"/>
    </location>
</feature>
<dbReference type="Gene3D" id="3.40.5.10">
    <property type="entry name" value="Ribosomal protein L9, N-terminal domain"/>
    <property type="match status" value="1"/>
</dbReference>
<dbReference type="GO" id="GO:0003735">
    <property type="term" value="F:structural constituent of ribosome"/>
    <property type="evidence" value="ECO:0007669"/>
    <property type="project" value="InterPro"/>
</dbReference>
<evidence type="ECO:0000256" key="4">
    <source>
        <dbReference type="ARBA" id="ARBA00022980"/>
    </source>
</evidence>
<dbReference type="InterPro" id="IPR020070">
    <property type="entry name" value="Ribosomal_bL9_N"/>
</dbReference>
<dbReference type="Proteomes" id="UP001144471">
    <property type="component" value="Unassembled WGS sequence"/>
</dbReference>
<comment type="similarity">
    <text evidence="1 7">Belongs to the bacterial ribosomal protein bL9 family.</text>
</comment>
<keyword evidence="2 7" id="KW-0699">rRNA-binding</keyword>
<dbReference type="HAMAP" id="MF_00503">
    <property type="entry name" value="Ribosomal_bL9"/>
    <property type="match status" value="1"/>
</dbReference>
<evidence type="ECO:0000256" key="7">
    <source>
        <dbReference type="HAMAP-Rule" id="MF_00503"/>
    </source>
</evidence>
<comment type="caution">
    <text evidence="11">The sequence shown here is derived from an EMBL/GenBank/DDBJ whole genome shotgun (WGS) entry which is preliminary data.</text>
</comment>
<evidence type="ECO:0000259" key="9">
    <source>
        <dbReference type="Pfam" id="PF01281"/>
    </source>
</evidence>
<evidence type="ECO:0000256" key="3">
    <source>
        <dbReference type="ARBA" id="ARBA00022884"/>
    </source>
</evidence>
<organism evidence="11 12">
    <name type="scientific">Propionigenium maris DSM 9537</name>
    <dbReference type="NCBI Taxonomy" id="1123000"/>
    <lineage>
        <taxon>Bacteria</taxon>
        <taxon>Fusobacteriati</taxon>
        <taxon>Fusobacteriota</taxon>
        <taxon>Fusobacteriia</taxon>
        <taxon>Fusobacteriales</taxon>
        <taxon>Fusobacteriaceae</taxon>
        <taxon>Propionigenium</taxon>
    </lineage>
</organism>
<dbReference type="AlphaFoldDB" id="A0A9W6GIM8"/>
<evidence type="ECO:0000256" key="8">
    <source>
        <dbReference type="SAM" id="Coils"/>
    </source>
</evidence>
<evidence type="ECO:0000256" key="1">
    <source>
        <dbReference type="ARBA" id="ARBA00010605"/>
    </source>
</evidence>
<dbReference type="InterPro" id="IPR009027">
    <property type="entry name" value="Ribosomal_bL9/RNase_H1_N"/>
</dbReference>
<dbReference type="InterPro" id="IPR036935">
    <property type="entry name" value="Ribosomal_bL9_N_sf"/>
</dbReference>
<dbReference type="RefSeq" id="WP_281834671.1">
    <property type="nucleotide sequence ID" value="NZ_BSDY01000005.1"/>
</dbReference>
<dbReference type="NCBIfam" id="TIGR00158">
    <property type="entry name" value="L9"/>
    <property type="match status" value="1"/>
</dbReference>
<feature type="domain" description="Large ribosomal subunit protein bL9 C-terminal" evidence="10">
    <location>
        <begin position="67"/>
        <end position="144"/>
    </location>
</feature>
<evidence type="ECO:0000313" key="11">
    <source>
        <dbReference type="EMBL" id="GLI55883.1"/>
    </source>
</evidence>
<evidence type="ECO:0000256" key="6">
    <source>
        <dbReference type="ARBA" id="ARBA00035292"/>
    </source>
</evidence>
<protein>
    <recommendedName>
        <fullName evidence="6 7">Large ribosomal subunit protein bL9</fullName>
    </recommendedName>
</protein>
<dbReference type="InterPro" id="IPR020069">
    <property type="entry name" value="Ribosomal_bL9_C"/>
</dbReference>
<gene>
    <name evidence="7 11" type="primary">rplI</name>
    <name evidence="11" type="ORF">PM10SUCC1_13970</name>
</gene>
<keyword evidence="12" id="KW-1185">Reference proteome</keyword>
<keyword evidence="8" id="KW-0175">Coiled coil</keyword>
<dbReference type="EMBL" id="BSDY01000005">
    <property type="protein sequence ID" value="GLI55883.1"/>
    <property type="molecule type" value="Genomic_DNA"/>
</dbReference>
<comment type="function">
    <text evidence="7">Binds to the 23S rRNA.</text>
</comment>
<evidence type="ECO:0000256" key="5">
    <source>
        <dbReference type="ARBA" id="ARBA00023274"/>
    </source>
</evidence>
<dbReference type="GO" id="GO:1990904">
    <property type="term" value="C:ribonucleoprotein complex"/>
    <property type="evidence" value="ECO:0007669"/>
    <property type="project" value="UniProtKB-KW"/>
</dbReference>
<dbReference type="GO" id="GO:0019843">
    <property type="term" value="F:rRNA binding"/>
    <property type="evidence" value="ECO:0007669"/>
    <property type="project" value="UniProtKB-UniRule"/>
</dbReference>
<dbReference type="SUPFAM" id="SSF55658">
    <property type="entry name" value="L9 N-domain-like"/>
    <property type="match status" value="1"/>
</dbReference>
<dbReference type="GO" id="GO:0006412">
    <property type="term" value="P:translation"/>
    <property type="evidence" value="ECO:0007669"/>
    <property type="project" value="UniProtKB-UniRule"/>
</dbReference>
<dbReference type="Gene3D" id="3.10.430.100">
    <property type="entry name" value="Ribosomal protein L9, C-terminal domain"/>
    <property type="match status" value="1"/>
</dbReference>
<accession>A0A9W6GIM8</accession>
<reference evidence="11" key="1">
    <citation type="submission" date="2022-12" db="EMBL/GenBank/DDBJ databases">
        <title>Reference genome sequencing for broad-spectrum identification of bacterial and archaeal isolates by mass spectrometry.</title>
        <authorList>
            <person name="Sekiguchi Y."/>
            <person name="Tourlousse D.M."/>
        </authorList>
    </citation>
    <scope>NUCLEOTIDE SEQUENCE</scope>
    <source>
        <strain evidence="11">10succ1</strain>
    </source>
</reference>
<dbReference type="InterPro" id="IPR020594">
    <property type="entry name" value="Ribosomal_bL9_bac/chp"/>
</dbReference>
<evidence type="ECO:0000256" key="2">
    <source>
        <dbReference type="ARBA" id="ARBA00022730"/>
    </source>
</evidence>
<dbReference type="InterPro" id="IPR036791">
    <property type="entry name" value="Ribosomal_bL9_C_sf"/>
</dbReference>
<keyword evidence="4 7" id="KW-0689">Ribosomal protein</keyword>
<dbReference type="InterPro" id="IPR000244">
    <property type="entry name" value="Ribosomal_bL9"/>
</dbReference>